<feature type="region of interest" description="Disordered" evidence="1">
    <location>
        <begin position="1"/>
        <end position="119"/>
    </location>
</feature>
<feature type="compositionally biased region" description="Pro residues" evidence="1">
    <location>
        <begin position="15"/>
        <end position="27"/>
    </location>
</feature>
<dbReference type="SMART" id="SM00727">
    <property type="entry name" value="STI1"/>
    <property type="match status" value="1"/>
</dbReference>
<name>A0A7S0X4X9_9CHLO</name>
<evidence type="ECO:0000256" key="1">
    <source>
        <dbReference type="SAM" id="MobiDB-lite"/>
    </source>
</evidence>
<sequence length="270" mass="28126">MAVLEEMEEEAPASAPTPAPAPAPVPNPTLASSREDSDSDDEPPPLESAAQLGALNARRKVADRVAAARSGGSGGPGSRGSASAPEAAAAAATTSSGRSATSASDGGGEGGEGRGFKKGFFDAPVAKKSAGVKKGFFDAPRARPKPKGTTADENMVFLKGKKTTTAGGREIPDFMRVEVEGSEAAEKMKKELLDKLKPDKHTVDEVMKNQGLMSGFDDPEVMQAVEEISKNPQAMRKYQNNPKVLAFYQQMAGMVGQRLEKMGDNSTSGV</sequence>
<organism evidence="3">
    <name type="scientific">Mantoniella antarctica</name>
    <dbReference type="NCBI Taxonomy" id="81844"/>
    <lineage>
        <taxon>Eukaryota</taxon>
        <taxon>Viridiplantae</taxon>
        <taxon>Chlorophyta</taxon>
        <taxon>Mamiellophyceae</taxon>
        <taxon>Mamiellales</taxon>
        <taxon>Mamiellaceae</taxon>
        <taxon>Mantoniella</taxon>
    </lineage>
</organism>
<accession>A0A7S0X4X9</accession>
<evidence type="ECO:0000259" key="2">
    <source>
        <dbReference type="SMART" id="SM00727"/>
    </source>
</evidence>
<evidence type="ECO:0000313" key="3">
    <source>
        <dbReference type="EMBL" id="CAD8702549.1"/>
    </source>
</evidence>
<proteinExistence type="predicted"/>
<reference evidence="3" key="1">
    <citation type="submission" date="2021-01" db="EMBL/GenBank/DDBJ databases">
        <authorList>
            <person name="Corre E."/>
            <person name="Pelletier E."/>
            <person name="Niang G."/>
            <person name="Scheremetjew M."/>
            <person name="Finn R."/>
            <person name="Kale V."/>
            <person name="Holt S."/>
            <person name="Cochrane G."/>
            <person name="Meng A."/>
            <person name="Brown T."/>
            <person name="Cohen L."/>
        </authorList>
    </citation>
    <scope>NUCLEOTIDE SEQUENCE</scope>
    <source>
        <strain evidence="3">SL-175</strain>
    </source>
</reference>
<feature type="compositionally biased region" description="Low complexity" evidence="1">
    <location>
        <begin position="79"/>
        <end position="104"/>
    </location>
</feature>
<dbReference type="AlphaFoldDB" id="A0A7S0X4X9"/>
<feature type="compositionally biased region" description="Acidic residues" evidence="1">
    <location>
        <begin position="1"/>
        <end position="11"/>
    </location>
</feature>
<feature type="domain" description="STI1" evidence="2">
    <location>
        <begin position="209"/>
        <end position="248"/>
    </location>
</feature>
<dbReference type="EMBL" id="HBFC01009056">
    <property type="protein sequence ID" value="CAD8702549.1"/>
    <property type="molecule type" value="Transcribed_RNA"/>
</dbReference>
<dbReference type="InterPro" id="IPR006636">
    <property type="entry name" value="STI1_HS-bd"/>
</dbReference>
<dbReference type="Gene3D" id="1.10.260.100">
    <property type="match status" value="1"/>
</dbReference>
<protein>
    <recommendedName>
        <fullName evidence="2">STI1 domain-containing protein</fullName>
    </recommendedName>
</protein>
<gene>
    <name evidence="3" type="ORF">MANT1106_LOCUS5231</name>
</gene>